<keyword evidence="2" id="KW-0472">Membrane</keyword>
<dbReference type="Proteomes" id="UP001152622">
    <property type="component" value="Chromosome 16"/>
</dbReference>
<comment type="caution">
    <text evidence="3">The sequence shown here is derived from an EMBL/GenBank/DDBJ whole genome shotgun (WGS) entry which is preliminary data.</text>
</comment>
<keyword evidence="2" id="KW-1133">Transmembrane helix</keyword>
<evidence type="ECO:0000313" key="3">
    <source>
        <dbReference type="EMBL" id="KAJ8340734.1"/>
    </source>
</evidence>
<reference evidence="3" key="1">
    <citation type="journal article" date="2023" name="Science">
        <title>Genome structures resolve the early diversification of teleost fishes.</title>
        <authorList>
            <person name="Parey E."/>
            <person name="Louis A."/>
            <person name="Montfort J."/>
            <person name="Bouchez O."/>
            <person name="Roques C."/>
            <person name="Iampietro C."/>
            <person name="Lluch J."/>
            <person name="Castinel A."/>
            <person name="Donnadieu C."/>
            <person name="Desvignes T."/>
            <person name="Floi Bucao C."/>
            <person name="Jouanno E."/>
            <person name="Wen M."/>
            <person name="Mejri S."/>
            <person name="Dirks R."/>
            <person name="Jansen H."/>
            <person name="Henkel C."/>
            <person name="Chen W.J."/>
            <person name="Zahm M."/>
            <person name="Cabau C."/>
            <person name="Klopp C."/>
            <person name="Thompson A.W."/>
            <person name="Robinson-Rechavi M."/>
            <person name="Braasch I."/>
            <person name="Lecointre G."/>
            <person name="Bobe J."/>
            <person name="Postlethwait J.H."/>
            <person name="Berthelot C."/>
            <person name="Roest Crollius H."/>
            <person name="Guiguen Y."/>
        </authorList>
    </citation>
    <scope>NUCLEOTIDE SEQUENCE</scope>
    <source>
        <strain evidence="3">WJC10195</strain>
    </source>
</reference>
<accession>A0A9Q1EL13</accession>
<evidence type="ECO:0000256" key="1">
    <source>
        <dbReference type="SAM" id="MobiDB-lite"/>
    </source>
</evidence>
<organism evidence="3 4">
    <name type="scientific">Synaphobranchus kaupii</name>
    <name type="common">Kaup's arrowtooth eel</name>
    <dbReference type="NCBI Taxonomy" id="118154"/>
    <lineage>
        <taxon>Eukaryota</taxon>
        <taxon>Metazoa</taxon>
        <taxon>Chordata</taxon>
        <taxon>Craniata</taxon>
        <taxon>Vertebrata</taxon>
        <taxon>Euteleostomi</taxon>
        <taxon>Actinopterygii</taxon>
        <taxon>Neopterygii</taxon>
        <taxon>Teleostei</taxon>
        <taxon>Anguilliformes</taxon>
        <taxon>Synaphobranchidae</taxon>
        <taxon>Synaphobranchus</taxon>
    </lineage>
</organism>
<protein>
    <submittedName>
        <fullName evidence="3">Uncharacterized protein</fullName>
    </submittedName>
</protein>
<sequence length="161" mass="17727">MPPDYVEIAIYCIGVFLIACMVVIVVVCRMRTTAKKPDFSSQPAVHKLSKQIHLRRQVSSDSSSSMNSSTPLVRITTRRSSTQEEAIPEYDLPQGPPLGVLPRQPTSNQGSSQPGGGLNLPIKIVARVPERLTHWPQQRSHGREAAAEISYTSFANNSIFN</sequence>
<keyword evidence="4" id="KW-1185">Reference proteome</keyword>
<name>A0A9Q1EL13_SYNKA</name>
<feature type="compositionally biased region" description="Low complexity" evidence="1">
    <location>
        <begin position="59"/>
        <end position="69"/>
    </location>
</feature>
<feature type="compositionally biased region" description="Basic residues" evidence="1">
    <location>
        <begin position="47"/>
        <end position="56"/>
    </location>
</feature>
<proteinExistence type="predicted"/>
<keyword evidence="2" id="KW-0812">Transmembrane</keyword>
<gene>
    <name evidence="3" type="ORF">SKAU_G00353670</name>
</gene>
<evidence type="ECO:0000313" key="4">
    <source>
        <dbReference type="Proteomes" id="UP001152622"/>
    </source>
</evidence>
<dbReference type="EMBL" id="JAINUF010000016">
    <property type="protein sequence ID" value="KAJ8340734.1"/>
    <property type="molecule type" value="Genomic_DNA"/>
</dbReference>
<evidence type="ECO:0000256" key="2">
    <source>
        <dbReference type="SAM" id="Phobius"/>
    </source>
</evidence>
<dbReference type="AlphaFoldDB" id="A0A9Q1EL13"/>
<feature type="transmembrane region" description="Helical" evidence="2">
    <location>
        <begin position="6"/>
        <end position="28"/>
    </location>
</feature>
<feature type="region of interest" description="Disordered" evidence="1">
    <location>
        <begin position="37"/>
        <end position="119"/>
    </location>
</feature>